<dbReference type="Proteomes" id="UP000499080">
    <property type="component" value="Unassembled WGS sequence"/>
</dbReference>
<reference evidence="1 2" key="1">
    <citation type="journal article" date="2019" name="Sci. Rep.">
        <title>Orb-weaving spider Araneus ventricosus genome elucidates the spidroin gene catalogue.</title>
        <authorList>
            <person name="Kono N."/>
            <person name="Nakamura H."/>
            <person name="Ohtoshi R."/>
            <person name="Moran D.A.P."/>
            <person name="Shinohara A."/>
            <person name="Yoshida Y."/>
            <person name="Fujiwara M."/>
            <person name="Mori M."/>
            <person name="Tomita M."/>
            <person name="Arakawa K."/>
        </authorList>
    </citation>
    <scope>NUCLEOTIDE SEQUENCE [LARGE SCALE GENOMIC DNA]</scope>
</reference>
<name>A0A4Y2P1W8_ARAVE</name>
<accession>A0A4Y2P1W8</accession>
<organism evidence="1 2">
    <name type="scientific">Araneus ventricosus</name>
    <name type="common">Orbweaver spider</name>
    <name type="synonym">Epeira ventricosa</name>
    <dbReference type="NCBI Taxonomy" id="182803"/>
    <lineage>
        <taxon>Eukaryota</taxon>
        <taxon>Metazoa</taxon>
        <taxon>Ecdysozoa</taxon>
        <taxon>Arthropoda</taxon>
        <taxon>Chelicerata</taxon>
        <taxon>Arachnida</taxon>
        <taxon>Araneae</taxon>
        <taxon>Araneomorphae</taxon>
        <taxon>Entelegynae</taxon>
        <taxon>Araneoidea</taxon>
        <taxon>Araneidae</taxon>
        <taxon>Araneus</taxon>
    </lineage>
</organism>
<dbReference type="EMBL" id="BGPR01010370">
    <property type="protein sequence ID" value="GBN45848.1"/>
    <property type="molecule type" value="Genomic_DNA"/>
</dbReference>
<dbReference type="AlphaFoldDB" id="A0A4Y2P1W8"/>
<comment type="caution">
    <text evidence="1">The sequence shown here is derived from an EMBL/GenBank/DDBJ whole genome shotgun (WGS) entry which is preliminary data.</text>
</comment>
<evidence type="ECO:0000313" key="2">
    <source>
        <dbReference type="Proteomes" id="UP000499080"/>
    </source>
</evidence>
<sequence>MRLCLLESEERTCNRRFILVYWCRKKGLLAERRVDFMHVYMCTGVREEDLLTEMVVHAWHTACSGVGGTGPANRKNMVHACLCYSTRRRGSANKRR</sequence>
<proteinExistence type="predicted"/>
<gene>
    <name evidence="1" type="ORF">AVEN_188902_1</name>
</gene>
<protein>
    <submittedName>
        <fullName evidence="1">Uncharacterized protein</fullName>
    </submittedName>
</protein>
<keyword evidence="2" id="KW-1185">Reference proteome</keyword>
<evidence type="ECO:0000313" key="1">
    <source>
        <dbReference type="EMBL" id="GBN45848.1"/>
    </source>
</evidence>